<evidence type="ECO:0000256" key="3">
    <source>
        <dbReference type="ARBA" id="ARBA00022723"/>
    </source>
</evidence>
<dbReference type="SUPFAM" id="SSF53067">
    <property type="entry name" value="Actin-like ATPase domain"/>
    <property type="match status" value="1"/>
</dbReference>
<evidence type="ECO:0000313" key="8">
    <source>
        <dbReference type="Proteomes" id="UP000004509"/>
    </source>
</evidence>
<evidence type="ECO:0000256" key="1">
    <source>
        <dbReference type="ARBA" id="ARBA00001966"/>
    </source>
</evidence>
<evidence type="ECO:0000256" key="5">
    <source>
        <dbReference type="ARBA" id="ARBA00023014"/>
    </source>
</evidence>
<dbReference type="EMBL" id="ACYH01000060">
    <property type="protein sequence ID" value="EEV19373.1"/>
    <property type="molecule type" value="Genomic_DNA"/>
</dbReference>
<dbReference type="FunFam" id="3.30.420.40:FF:000217">
    <property type="entry name" value="2-hydroxyisocaproyl-CoA dehydratase activator"/>
    <property type="match status" value="1"/>
</dbReference>
<dbReference type="Gene3D" id="3.30.420.40">
    <property type="match status" value="2"/>
</dbReference>
<dbReference type="eggNOG" id="COG1924">
    <property type="taxonomic scope" value="Bacteria"/>
</dbReference>
<keyword evidence="5" id="KW-0411">Iron-sulfur</keyword>
<dbReference type="GO" id="GO:0051536">
    <property type="term" value="F:iron-sulfur cluster binding"/>
    <property type="evidence" value="ECO:0007669"/>
    <property type="project" value="UniProtKB-KW"/>
</dbReference>
<organism evidence="7 8">
    <name type="scientific">Treponema vincentii ATCC 35580</name>
    <dbReference type="NCBI Taxonomy" id="596324"/>
    <lineage>
        <taxon>Bacteria</taxon>
        <taxon>Pseudomonadati</taxon>
        <taxon>Spirochaetota</taxon>
        <taxon>Spirochaetia</taxon>
        <taxon>Spirochaetales</taxon>
        <taxon>Treponemataceae</taxon>
        <taxon>Treponema</taxon>
    </lineage>
</organism>
<accession>C8PTA9</accession>
<dbReference type="InterPro" id="IPR051805">
    <property type="entry name" value="Dehydratase_Activator_Redct"/>
</dbReference>
<feature type="domain" description="ATPase BadF/BadG/BcrA/BcrD type" evidence="6">
    <location>
        <begin position="23"/>
        <end position="271"/>
    </location>
</feature>
<comment type="subunit">
    <text evidence="2">Homodimer.</text>
</comment>
<protein>
    <submittedName>
        <fullName evidence="7">(R)-2-hydroxyglutaryl-CoA dehydratase activator</fullName>
    </submittedName>
</protein>
<dbReference type="InterPro" id="IPR043129">
    <property type="entry name" value="ATPase_NBD"/>
</dbReference>
<keyword evidence="4" id="KW-0408">Iron</keyword>
<proteinExistence type="predicted"/>
<dbReference type="NCBIfam" id="TIGR00241">
    <property type="entry name" value="CoA_E_activ"/>
    <property type="match status" value="1"/>
</dbReference>
<sequence>MGIFVYFYRQGSGYIVMSIFTMGVDVGSTASKCVIIKDGKEIVATAVVPVGTGTSGPARVMKQALEQLGFTSMEQLDGAIATGYGRNSLKEVPAQMSELSCHAKGAYFLFPRVRTIIDIGGQDSKALKLSDNGMLENFVMNDKCAAGTGRFLDVIAKVLEINLEDLEKLDEQSTKELTISSTCTVFAESEVISQLASGAKIPDIVKGIHTAIASRVGSLAKRVGIQDDVVMTGGVALNKGMVRAMEKNIGFKIHTSEYCQLNGAIGAALFAHQKCMQAGK</sequence>
<dbReference type="Proteomes" id="UP000004509">
    <property type="component" value="Unassembled WGS sequence"/>
</dbReference>
<comment type="cofactor">
    <cofactor evidence="1">
        <name>[4Fe-4S] cluster</name>
        <dbReference type="ChEBI" id="CHEBI:49883"/>
    </cofactor>
</comment>
<dbReference type="CDD" id="cd24103">
    <property type="entry name" value="ASKHA_NBD_HgdC_HadI-like"/>
    <property type="match status" value="1"/>
</dbReference>
<name>C8PTA9_9SPIR</name>
<evidence type="ECO:0000313" key="7">
    <source>
        <dbReference type="EMBL" id="EEV19373.1"/>
    </source>
</evidence>
<keyword evidence="3" id="KW-0479">Metal-binding</keyword>
<dbReference type="GO" id="GO:0046872">
    <property type="term" value="F:metal ion binding"/>
    <property type="evidence" value="ECO:0007669"/>
    <property type="project" value="UniProtKB-KW"/>
</dbReference>
<dbReference type="InterPro" id="IPR008275">
    <property type="entry name" value="CoA_E_activase_dom"/>
</dbReference>
<comment type="caution">
    <text evidence="7">The sequence shown here is derived from an EMBL/GenBank/DDBJ whole genome shotgun (WGS) entry which is preliminary data.</text>
</comment>
<reference evidence="7 8" key="1">
    <citation type="submission" date="2009-07" db="EMBL/GenBank/DDBJ databases">
        <authorList>
            <person name="Madupu R."/>
            <person name="Sebastian Y."/>
            <person name="Durkin A.S."/>
            <person name="Torralba M."/>
            <person name="Methe B."/>
            <person name="Sutton G.G."/>
            <person name="Strausberg R.L."/>
            <person name="Nelson K.E."/>
        </authorList>
    </citation>
    <scope>NUCLEOTIDE SEQUENCE [LARGE SCALE GENOMIC DNA]</scope>
    <source>
        <strain evidence="7 8">ATCC 35580</strain>
    </source>
</reference>
<dbReference type="PANTHER" id="PTHR32329:SF2">
    <property type="entry name" value="BIFUNCTIONAL PROTEIN [INCLUDES 2-HYDROXYACYL-COA DEHYDRATASE (N-TER) AND ITS ACTIVATOR DOMAIN (C_TERM)"/>
    <property type="match status" value="1"/>
</dbReference>
<dbReference type="STRING" id="596324.TREVI0001_1023"/>
<dbReference type="PANTHER" id="PTHR32329">
    <property type="entry name" value="BIFUNCTIONAL PROTEIN [INCLUDES 2-HYDROXYACYL-COA DEHYDRATASE (N-TER) AND ITS ACTIVATOR DOMAIN (C_TERM)-RELATED"/>
    <property type="match status" value="1"/>
</dbReference>
<dbReference type="AlphaFoldDB" id="C8PTA9"/>
<gene>
    <name evidence="7" type="primary">hgdC</name>
    <name evidence="7" type="ORF">TREVI0001_1023</name>
</gene>
<evidence type="ECO:0000259" key="6">
    <source>
        <dbReference type="Pfam" id="PF01869"/>
    </source>
</evidence>
<dbReference type="Pfam" id="PF01869">
    <property type="entry name" value="BcrAD_BadFG"/>
    <property type="match status" value="1"/>
</dbReference>
<dbReference type="InterPro" id="IPR002731">
    <property type="entry name" value="ATPase_BadF"/>
</dbReference>
<evidence type="ECO:0000256" key="4">
    <source>
        <dbReference type="ARBA" id="ARBA00023004"/>
    </source>
</evidence>
<evidence type="ECO:0000256" key="2">
    <source>
        <dbReference type="ARBA" id="ARBA00011738"/>
    </source>
</evidence>